<reference evidence="1 2" key="1">
    <citation type="submission" date="2022-01" db="EMBL/GenBank/DDBJ databases">
        <title>Desulfofustis limnae sp. nov., a novel mesophilic sulfate-reducing bacterium isolated from marsh soil.</title>
        <authorList>
            <person name="Watanabe M."/>
            <person name="Takahashi A."/>
            <person name="Kojima H."/>
            <person name="Fukui M."/>
        </authorList>
    </citation>
    <scope>NUCLEOTIDE SEQUENCE [LARGE SCALE GENOMIC DNA]</scope>
    <source>
        <strain evidence="1 2">PPLL</strain>
    </source>
</reference>
<dbReference type="EMBL" id="AP025516">
    <property type="protein sequence ID" value="BDD89191.1"/>
    <property type="molecule type" value="Genomic_DNA"/>
</dbReference>
<evidence type="ECO:0000313" key="2">
    <source>
        <dbReference type="Proteomes" id="UP000830055"/>
    </source>
</evidence>
<gene>
    <name evidence="1" type="ORF">DPPLL_35560</name>
</gene>
<sequence>MMMVPPEVYDRVAEVIEQQGEFRFDYRRYLESLKTSCAEVGEKYQGTHGLRWNFAQINVRSAQELEMGYFNALELTSNRMGHSRELVTEHYLR</sequence>
<dbReference type="Proteomes" id="UP000830055">
    <property type="component" value="Chromosome"/>
</dbReference>
<accession>A0ABN6M8N3</accession>
<keyword evidence="2" id="KW-1185">Reference proteome</keyword>
<protein>
    <submittedName>
        <fullName evidence="1">Uncharacterized protein</fullName>
    </submittedName>
</protein>
<organism evidence="1 2">
    <name type="scientific">Desulfofustis limnaeus</name>
    <dbReference type="NCBI Taxonomy" id="2740163"/>
    <lineage>
        <taxon>Bacteria</taxon>
        <taxon>Pseudomonadati</taxon>
        <taxon>Thermodesulfobacteriota</taxon>
        <taxon>Desulfobulbia</taxon>
        <taxon>Desulfobulbales</taxon>
        <taxon>Desulfocapsaceae</taxon>
        <taxon>Desulfofustis</taxon>
    </lineage>
</organism>
<proteinExistence type="predicted"/>
<evidence type="ECO:0000313" key="1">
    <source>
        <dbReference type="EMBL" id="BDD89191.1"/>
    </source>
</evidence>
<name>A0ABN6M8N3_9BACT</name>